<dbReference type="AlphaFoldDB" id="A0AAD6QZ68"/>
<dbReference type="EMBL" id="JAQIZT010000004">
    <property type="protein sequence ID" value="KAJ6999400.1"/>
    <property type="molecule type" value="Genomic_DNA"/>
</dbReference>
<proteinExistence type="predicted"/>
<gene>
    <name evidence="1" type="ORF">NC653_010176</name>
</gene>
<accession>A0AAD6QZ68</accession>
<protein>
    <submittedName>
        <fullName evidence="1">Uncharacterized protein</fullName>
    </submittedName>
</protein>
<evidence type="ECO:0000313" key="1">
    <source>
        <dbReference type="EMBL" id="KAJ6999400.1"/>
    </source>
</evidence>
<keyword evidence="2" id="KW-1185">Reference proteome</keyword>
<dbReference type="Proteomes" id="UP001164929">
    <property type="component" value="Chromosome 4"/>
</dbReference>
<evidence type="ECO:0000313" key="2">
    <source>
        <dbReference type="Proteomes" id="UP001164929"/>
    </source>
</evidence>
<sequence length="135" mass="14598">MRQAVFAAICFLPLVQRHSGRAGGVDDGFADEDGGLPSFALCFLSVSALLFYVLSLSLHPPFLQLASLPPQNFAPPPPLSLWLVPPFIYKQAERDPPALSHRGAGGSWATLPLQDFNHTKPQLSDAEIGNHVVKI</sequence>
<reference evidence="1 2" key="1">
    <citation type="journal article" date="2023" name="Mol. Ecol. Resour.">
        <title>Chromosome-level genome assembly of a triploid poplar Populus alba 'Berolinensis'.</title>
        <authorList>
            <person name="Chen S."/>
            <person name="Yu Y."/>
            <person name="Wang X."/>
            <person name="Wang S."/>
            <person name="Zhang T."/>
            <person name="Zhou Y."/>
            <person name="He R."/>
            <person name="Meng N."/>
            <person name="Wang Y."/>
            <person name="Liu W."/>
            <person name="Liu Z."/>
            <person name="Liu J."/>
            <person name="Guo Q."/>
            <person name="Huang H."/>
            <person name="Sederoff R.R."/>
            <person name="Wang G."/>
            <person name="Qu G."/>
            <person name="Chen S."/>
        </authorList>
    </citation>
    <scope>NUCLEOTIDE SEQUENCE [LARGE SCALE GENOMIC DNA]</scope>
    <source>
        <strain evidence="1">SC-2020</strain>
    </source>
</reference>
<organism evidence="1 2">
    <name type="scientific">Populus alba x Populus x berolinensis</name>
    <dbReference type="NCBI Taxonomy" id="444605"/>
    <lineage>
        <taxon>Eukaryota</taxon>
        <taxon>Viridiplantae</taxon>
        <taxon>Streptophyta</taxon>
        <taxon>Embryophyta</taxon>
        <taxon>Tracheophyta</taxon>
        <taxon>Spermatophyta</taxon>
        <taxon>Magnoliopsida</taxon>
        <taxon>eudicotyledons</taxon>
        <taxon>Gunneridae</taxon>
        <taxon>Pentapetalae</taxon>
        <taxon>rosids</taxon>
        <taxon>fabids</taxon>
        <taxon>Malpighiales</taxon>
        <taxon>Salicaceae</taxon>
        <taxon>Saliceae</taxon>
        <taxon>Populus</taxon>
    </lineage>
</organism>
<comment type="caution">
    <text evidence="1">The sequence shown here is derived from an EMBL/GenBank/DDBJ whole genome shotgun (WGS) entry which is preliminary data.</text>
</comment>
<name>A0AAD6QZ68_9ROSI</name>